<keyword evidence="2" id="KW-1185">Reference proteome</keyword>
<evidence type="ECO:0000313" key="2">
    <source>
        <dbReference type="Proteomes" id="UP000032142"/>
    </source>
</evidence>
<protein>
    <submittedName>
        <fullName evidence="1">Uncharacterized protein</fullName>
    </submittedName>
</protein>
<gene>
    <name evidence="1" type="ORF">F383_13707</name>
</gene>
<name>A0A0B0PZ05_GOSAR</name>
<proteinExistence type="predicted"/>
<dbReference type="Proteomes" id="UP000032142">
    <property type="component" value="Unassembled WGS sequence"/>
</dbReference>
<reference evidence="2" key="1">
    <citation type="submission" date="2014-09" db="EMBL/GenBank/DDBJ databases">
        <authorList>
            <person name="Mudge J."/>
            <person name="Ramaraj T."/>
            <person name="Lindquist I.E."/>
            <person name="Bharti A.K."/>
            <person name="Sundararajan A."/>
            <person name="Cameron C.T."/>
            <person name="Woodward J.E."/>
            <person name="May G.D."/>
            <person name="Brubaker C."/>
            <person name="Broadhvest J."/>
            <person name="Wilkins T.A."/>
        </authorList>
    </citation>
    <scope>NUCLEOTIDE SEQUENCE</scope>
    <source>
        <strain evidence="2">cv. AKA8401</strain>
    </source>
</reference>
<dbReference type="EMBL" id="KN451578">
    <property type="protein sequence ID" value="KHG29729.1"/>
    <property type="molecule type" value="Genomic_DNA"/>
</dbReference>
<evidence type="ECO:0000313" key="1">
    <source>
        <dbReference type="EMBL" id="KHG29729.1"/>
    </source>
</evidence>
<sequence length="28" mass="3112">MGVWLGHVAQVKLHGVEHRLGHGHVIPF</sequence>
<dbReference type="AlphaFoldDB" id="A0A0B0PZ05"/>
<accession>A0A0B0PZ05</accession>
<organism evidence="1 2">
    <name type="scientific">Gossypium arboreum</name>
    <name type="common">Tree cotton</name>
    <name type="synonym">Gossypium nanking</name>
    <dbReference type="NCBI Taxonomy" id="29729"/>
    <lineage>
        <taxon>Eukaryota</taxon>
        <taxon>Viridiplantae</taxon>
        <taxon>Streptophyta</taxon>
        <taxon>Embryophyta</taxon>
        <taxon>Tracheophyta</taxon>
        <taxon>Spermatophyta</taxon>
        <taxon>Magnoliopsida</taxon>
        <taxon>eudicotyledons</taxon>
        <taxon>Gunneridae</taxon>
        <taxon>Pentapetalae</taxon>
        <taxon>rosids</taxon>
        <taxon>malvids</taxon>
        <taxon>Malvales</taxon>
        <taxon>Malvaceae</taxon>
        <taxon>Malvoideae</taxon>
        <taxon>Gossypium</taxon>
    </lineage>
</organism>